<dbReference type="AlphaFoldDB" id="A0AAW5S4A1"/>
<accession>A0AAW5S4A1</accession>
<organism evidence="3 6">
    <name type="scientific">Mycobacterium bouchedurhonense</name>
    <dbReference type="NCBI Taxonomy" id="701041"/>
    <lineage>
        <taxon>Bacteria</taxon>
        <taxon>Bacillati</taxon>
        <taxon>Actinomycetota</taxon>
        <taxon>Actinomycetes</taxon>
        <taxon>Mycobacteriales</taxon>
        <taxon>Mycobacteriaceae</taxon>
        <taxon>Mycobacterium</taxon>
        <taxon>Mycobacterium avium complex (MAC)</taxon>
    </lineage>
</organism>
<dbReference type="InterPro" id="IPR004176">
    <property type="entry name" value="Clp_R_N"/>
</dbReference>
<dbReference type="PROSITE" id="PS51903">
    <property type="entry name" value="CLP_R"/>
    <property type="match status" value="1"/>
</dbReference>
<dbReference type="InterPro" id="IPR044217">
    <property type="entry name" value="CLPT1/2"/>
</dbReference>
<dbReference type="PANTHER" id="PTHR47016:SF5">
    <property type="entry name" value="CLP DOMAIN SUPERFAMILY PROTEIN"/>
    <property type="match status" value="1"/>
</dbReference>
<feature type="domain" description="Clp R" evidence="2">
    <location>
        <begin position="2"/>
        <end position="145"/>
    </location>
</feature>
<dbReference type="EMBL" id="JACKTG010000030">
    <property type="protein sequence ID" value="MCV6989957.1"/>
    <property type="molecule type" value="Genomic_DNA"/>
</dbReference>
<dbReference type="Pfam" id="PF02861">
    <property type="entry name" value="Clp_N"/>
    <property type="match status" value="1"/>
</dbReference>
<dbReference type="EMBL" id="MVHL01000056">
    <property type="protein sequence ID" value="ORA43175.1"/>
    <property type="molecule type" value="Genomic_DNA"/>
</dbReference>
<dbReference type="PANTHER" id="PTHR47016">
    <property type="entry name" value="ATP-DEPENDENT CLP PROTEASE ATP-BINDING SUBUNIT CLPT1, CHLOROPLASTIC"/>
    <property type="match status" value="1"/>
</dbReference>
<dbReference type="RefSeq" id="WP_083071672.1">
    <property type="nucleotide sequence ID" value="NZ_JACKTG010000030.1"/>
</dbReference>
<evidence type="ECO:0000313" key="3">
    <source>
        <dbReference type="EMBL" id="MCV6989957.1"/>
    </source>
</evidence>
<sequence>MFERFTEKARLAVVGASEEARELQHDYIGTEHILLGLLRQSDAQSARALARLGVSADGVRRNVVDRVGVGEKPPTGHIPFTPELKATLEQSLREAMALQHSFIGTEHLLLALAGQTESRGAQILADQVGDILKVRTAVLDQLTGKESAGAAPGDAARRTMCIRVSDNELTLHISDPTLVELARAAVAALGDHVDEPGTIRGDLPAATSFATLWEAVRDSLKDVERRAANPPPSGRPDVGR</sequence>
<name>A0AAW5S4A1_MYCBC</name>
<dbReference type="Proteomes" id="UP001207588">
    <property type="component" value="Unassembled WGS sequence"/>
</dbReference>
<reference evidence="3" key="3">
    <citation type="journal article" date="2022" name="BMC Genomics">
        <title>Comparative genome analysis of mycobacteria focusing on tRNA and non-coding RNA.</title>
        <authorList>
            <person name="Behra P.R.K."/>
            <person name="Pettersson B.M.F."/>
            <person name="Ramesh M."/>
            <person name="Das S."/>
            <person name="Dasgupta S."/>
            <person name="Kirsebom L.A."/>
        </authorList>
    </citation>
    <scope>NUCLEOTIDE SEQUENCE</scope>
    <source>
        <strain evidence="3">DSM 45439</strain>
    </source>
</reference>
<dbReference type="Gene3D" id="1.10.1780.10">
    <property type="entry name" value="Clp, N-terminal domain"/>
    <property type="match status" value="1"/>
</dbReference>
<keyword evidence="5" id="KW-1185">Reference proteome</keyword>
<gene>
    <name evidence="4" type="ORF">BST19_23345</name>
    <name evidence="3" type="ORF">H7I91_11710</name>
</gene>
<evidence type="ECO:0000256" key="1">
    <source>
        <dbReference type="PROSITE-ProRule" id="PRU01251"/>
    </source>
</evidence>
<dbReference type="SUPFAM" id="SSF81923">
    <property type="entry name" value="Double Clp-N motif"/>
    <property type="match status" value="1"/>
</dbReference>
<evidence type="ECO:0000313" key="4">
    <source>
        <dbReference type="EMBL" id="ORA43175.1"/>
    </source>
</evidence>
<dbReference type="Proteomes" id="UP000192293">
    <property type="component" value="Unassembled WGS sequence"/>
</dbReference>
<reference evidence="4 5" key="1">
    <citation type="submission" date="2017-02" db="EMBL/GenBank/DDBJ databases">
        <title>The new phylogeny of genus Mycobacterium.</title>
        <authorList>
            <person name="Tortoli E."/>
            <person name="Trovato A."/>
            <person name="Cirillo D.M."/>
        </authorList>
    </citation>
    <scope>NUCLEOTIDE SEQUENCE [LARGE SCALE GENOMIC DNA]</scope>
    <source>
        <strain evidence="4 5">DSM 45439</strain>
    </source>
</reference>
<reference evidence="3" key="2">
    <citation type="submission" date="2020-07" db="EMBL/GenBank/DDBJ databases">
        <authorList>
            <person name="Pettersson B.M.F."/>
            <person name="Behra P.R.K."/>
            <person name="Ramesh M."/>
            <person name="Das S."/>
            <person name="Dasgupta S."/>
            <person name="Kirsebom L.A."/>
        </authorList>
    </citation>
    <scope>NUCLEOTIDE SEQUENCE</scope>
    <source>
        <strain evidence="3">DSM 45439</strain>
    </source>
</reference>
<proteinExistence type="predicted"/>
<comment type="caution">
    <text evidence="3">The sequence shown here is derived from an EMBL/GenBank/DDBJ whole genome shotgun (WGS) entry which is preliminary data.</text>
</comment>
<evidence type="ECO:0000259" key="2">
    <source>
        <dbReference type="PROSITE" id="PS51903"/>
    </source>
</evidence>
<dbReference type="InterPro" id="IPR036628">
    <property type="entry name" value="Clp_N_dom_sf"/>
</dbReference>
<protein>
    <recommendedName>
        <fullName evidence="2">Clp R domain-containing protein</fullName>
    </recommendedName>
</protein>
<evidence type="ECO:0000313" key="6">
    <source>
        <dbReference type="Proteomes" id="UP001207588"/>
    </source>
</evidence>
<keyword evidence="1" id="KW-0677">Repeat</keyword>
<evidence type="ECO:0000313" key="5">
    <source>
        <dbReference type="Proteomes" id="UP000192293"/>
    </source>
</evidence>